<reference evidence="8 9" key="1">
    <citation type="journal article" date="2015" name="Infect. Genet. Evol.">
        <title>Whole genome sequencing and phylogenetic analysis of feline anelloviruses.</title>
        <authorList>
            <person name="Jarosova V."/>
            <person name="Hrazdilova K."/>
            <person name="Filipejova Z."/>
            <person name="Schanilec P."/>
            <person name="Celer V."/>
        </authorList>
    </citation>
    <scope>NUCLEOTIDE SEQUENCE [LARGE SCALE GENOMIC DNA]</scope>
    <source>
        <strain evidence="8">183</strain>
    </source>
</reference>
<proteinExistence type="inferred from homology"/>
<dbReference type="GO" id="GO:0039615">
    <property type="term" value="C:T=1 icosahedral viral capsid"/>
    <property type="evidence" value="ECO:0007669"/>
    <property type="project" value="UniProtKB-UniRule"/>
</dbReference>
<dbReference type="EMBL" id="KM229764">
    <property type="protein sequence ID" value="AJW66518.1"/>
    <property type="molecule type" value="Genomic_DNA"/>
</dbReference>
<feature type="region of interest" description="Disordered" evidence="7">
    <location>
        <begin position="383"/>
        <end position="417"/>
    </location>
</feature>
<protein>
    <recommendedName>
        <fullName evidence="6">Capsid protein</fullName>
    </recommendedName>
</protein>
<keyword evidence="5 6" id="KW-0946">Virion</keyword>
<name>A0A0D5BV89_9VIRU</name>
<keyword evidence="3 6" id="KW-1140">T=1 icosahedral capsid protein</keyword>
<evidence type="ECO:0000256" key="4">
    <source>
        <dbReference type="ARBA" id="ARBA00022561"/>
    </source>
</evidence>
<evidence type="ECO:0000256" key="3">
    <source>
        <dbReference type="ARBA" id="ARBA00022431"/>
    </source>
</evidence>
<sequence length="436" mass="51405">MYQGRRRRRRRWGRRVLSHYKRKWRRGSRRGHGIYRRWRRWRRRPRTVVTEQHSKRVKTIIVRGWEPLGNICPTDSAKAKATPYASYDSDSGQGQWHGTWGHHWFTFQSLVDRAEARLNSFSGNWESYDYLRFLGGTMYLMQPREMCFMFGNDPYLMTSDLDKTASQKNRAEETWITPGYLIHRPGTHLILSRQKVERRSMYKIRVPVPTSWRGWFPIPECFSYVLCHWYRTWWDPDACFFDPCATGSSCEAEPWWSTAHTKQAWVDRTKLDDPPVGGIGPNQKTWAPFLPSRPCTNYYTHSASFWFKYKLKFQVTGENIWAPVPRDYSQQGTVPTAPSRQQVESQARAAYSKANRPPTTADILPGDLDSDGILKDEAYERITRNNPSPKRPRPVGIRWRDGTPGRTLQEQQQAAVLRPRPRRQLLRRLRNVLLQL</sequence>
<organism evidence="8 9">
    <name type="scientific">Torque teno felis virus</name>
    <dbReference type="NCBI Taxonomy" id="687384"/>
    <lineage>
        <taxon>Viruses</taxon>
        <taxon>Monodnaviria</taxon>
        <taxon>Shotokuvirae</taxon>
        <taxon>Commensaviricota</taxon>
        <taxon>Cardeaviricetes</taxon>
        <taxon>Sanitavirales</taxon>
        <taxon>Anelloviridae</taxon>
        <taxon>Etatorquevirus</taxon>
        <taxon>Etatorquevirus felid1</taxon>
    </lineage>
</organism>
<comment type="similarity">
    <text evidence="2 6">Belongs to the anelloviridae capsid protein family.</text>
</comment>
<dbReference type="Proteomes" id="UP000172369">
    <property type="component" value="Genome"/>
</dbReference>
<evidence type="ECO:0000256" key="6">
    <source>
        <dbReference type="RuleBase" id="RU361230"/>
    </source>
</evidence>
<evidence type="ECO:0000313" key="8">
    <source>
        <dbReference type="EMBL" id="AJW66518.1"/>
    </source>
</evidence>
<evidence type="ECO:0000313" key="9">
    <source>
        <dbReference type="Proteomes" id="UP000172369"/>
    </source>
</evidence>
<evidence type="ECO:0000256" key="7">
    <source>
        <dbReference type="SAM" id="MobiDB-lite"/>
    </source>
</evidence>
<keyword evidence="4 6" id="KW-0167">Capsid protein</keyword>
<evidence type="ECO:0000256" key="2">
    <source>
        <dbReference type="ARBA" id="ARBA00006131"/>
    </source>
</evidence>
<accession>A0A0D5BV89</accession>
<dbReference type="InterPro" id="IPR004219">
    <property type="entry name" value="TTvirus_Unk"/>
</dbReference>
<comment type="function">
    <text evidence="6">Self-assembles to form an icosahedral capsid.</text>
</comment>
<evidence type="ECO:0000256" key="1">
    <source>
        <dbReference type="ARBA" id="ARBA00004328"/>
    </source>
</evidence>
<evidence type="ECO:0000256" key="5">
    <source>
        <dbReference type="ARBA" id="ARBA00022844"/>
    </source>
</evidence>
<dbReference type="Pfam" id="PF02956">
    <property type="entry name" value="TT_ORF1"/>
    <property type="match status" value="1"/>
</dbReference>
<comment type="subcellular location">
    <subcellularLocation>
        <location evidence="1 6">Virion</location>
    </subcellularLocation>
</comment>